<comment type="caution">
    <text evidence="11">The sequence shown here is derived from an EMBL/GenBank/DDBJ whole genome shotgun (WGS) entry which is preliminary data.</text>
</comment>
<gene>
    <name evidence="11" type="ORF">HK100_001061</name>
</gene>
<evidence type="ECO:0000256" key="3">
    <source>
        <dbReference type="ARBA" id="ARBA00022723"/>
    </source>
</evidence>
<comment type="cofactor">
    <cofactor evidence="10">
        <name>Mn(2+)</name>
        <dbReference type="ChEBI" id="CHEBI:29035"/>
    </cofactor>
    <text evidence="10">Binds 2 manganese ions per subunit.</text>
</comment>
<dbReference type="SUPFAM" id="SSF103365">
    <property type="entry name" value="Hypothetical protein PH1602"/>
    <property type="match status" value="1"/>
</dbReference>
<evidence type="ECO:0000256" key="10">
    <source>
        <dbReference type="PIRSR" id="PIRSR601233-3"/>
    </source>
</evidence>
<dbReference type="InterPro" id="IPR001233">
    <property type="entry name" value="RtcB"/>
</dbReference>
<keyword evidence="12" id="KW-1185">Reference proteome</keyword>
<feature type="binding site" evidence="9">
    <location>
        <begin position="346"/>
        <end position="347"/>
    </location>
    <ligand>
        <name>GMP</name>
        <dbReference type="ChEBI" id="CHEBI:58115"/>
    </ligand>
</feature>
<keyword evidence="6 10" id="KW-0464">Manganese</keyword>
<sequence>METTTNRRVTVVSNVNQTTRTVAILRSGKEVAQIHLIAKNKLRMKKPQRIFDASGHELTTTLDYSTIYNDALIYVSSGEAFIGVIRPDTNQHGADTNTAAEVVLLADAAFVDNDALSQLKHTATLTGVVRAVGYPDLCPGLRFPVGAAFLVRDRVYPELIGGDIGCGMTLYRLNLNANFQVEKVANRLKSLDKEWHGDKESFLCANGLMPSNHDVQLGTIGGGNHFAELQVVHQVVDQSVFEQMGLKSNDVVLLVHSGSRSLGKSVLDRVLSSSGDKRVKDGVCYLENSPDFNSYMESHDTACVWARCNRELIAQRFCAMLTAQDETLVSSKWMQTIATKLIDIHHNHVELRSERDGEKIWVHRKGAAPSDRGVVPVPGSRGAFTYLVRPRGDQYGNAFSLPHGAGRKWTRNKANATVSEKYKGSMVNVLSKTDLGSTVICEDRNLLAEEAPEAYKDIQDVVSDISNIVDVIAIMKPILTYKFRRE</sequence>
<evidence type="ECO:0000256" key="7">
    <source>
        <dbReference type="ARBA" id="ARBA00047746"/>
    </source>
</evidence>
<keyword evidence="3 10" id="KW-0479">Metal-binding</keyword>
<organism evidence="11 12">
    <name type="scientific">Physocladia obscura</name>
    <dbReference type="NCBI Taxonomy" id="109957"/>
    <lineage>
        <taxon>Eukaryota</taxon>
        <taxon>Fungi</taxon>
        <taxon>Fungi incertae sedis</taxon>
        <taxon>Chytridiomycota</taxon>
        <taxon>Chytridiomycota incertae sedis</taxon>
        <taxon>Chytridiomycetes</taxon>
        <taxon>Chytridiales</taxon>
        <taxon>Chytriomycetaceae</taxon>
        <taxon>Physocladia</taxon>
    </lineage>
</organism>
<evidence type="ECO:0000313" key="12">
    <source>
        <dbReference type="Proteomes" id="UP001211907"/>
    </source>
</evidence>
<evidence type="ECO:0000256" key="8">
    <source>
        <dbReference type="PIRSR" id="PIRSR601233-1"/>
    </source>
</evidence>
<reference evidence="11" key="1">
    <citation type="submission" date="2020-05" db="EMBL/GenBank/DDBJ databases">
        <title>Phylogenomic resolution of chytrid fungi.</title>
        <authorList>
            <person name="Stajich J.E."/>
            <person name="Amses K."/>
            <person name="Simmons R."/>
            <person name="Seto K."/>
            <person name="Myers J."/>
            <person name="Bonds A."/>
            <person name="Quandt C.A."/>
            <person name="Barry K."/>
            <person name="Liu P."/>
            <person name="Grigoriev I."/>
            <person name="Longcore J.E."/>
            <person name="James T.Y."/>
        </authorList>
    </citation>
    <scope>NUCLEOTIDE SEQUENCE</scope>
    <source>
        <strain evidence="11">JEL0513</strain>
    </source>
</reference>
<dbReference type="Proteomes" id="UP001211907">
    <property type="component" value="Unassembled WGS sequence"/>
</dbReference>
<dbReference type="GO" id="GO:0170057">
    <property type="term" value="F:RNA ligase (GTP) activity"/>
    <property type="evidence" value="ECO:0007669"/>
    <property type="project" value="UniProtKB-EC"/>
</dbReference>
<feature type="binding site" evidence="10">
    <location>
        <position position="256"/>
    </location>
    <ligand>
        <name>Mn(2+)</name>
        <dbReference type="ChEBI" id="CHEBI:29035"/>
        <label>2</label>
    </ligand>
</feature>
<dbReference type="GO" id="GO:0006396">
    <property type="term" value="P:RNA processing"/>
    <property type="evidence" value="ECO:0007669"/>
    <property type="project" value="InterPro"/>
</dbReference>
<evidence type="ECO:0000313" key="11">
    <source>
        <dbReference type="EMBL" id="KAJ3116450.1"/>
    </source>
</evidence>
<evidence type="ECO:0000256" key="6">
    <source>
        <dbReference type="ARBA" id="ARBA00023211"/>
    </source>
</evidence>
<dbReference type="GO" id="GO:0046872">
    <property type="term" value="F:metal ion binding"/>
    <property type="evidence" value="ECO:0007669"/>
    <property type="project" value="UniProtKB-KW"/>
</dbReference>
<dbReference type="PANTHER" id="PTHR11118:SF1">
    <property type="entry name" value="RNA-SPLICING LIGASE RTCB HOMOLOG"/>
    <property type="match status" value="1"/>
</dbReference>
<evidence type="ECO:0000256" key="2">
    <source>
        <dbReference type="ARBA" id="ARBA00022598"/>
    </source>
</evidence>
<dbReference type="InterPro" id="IPR017510">
    <property type="entry name" value="RtcB2"/>
</dbReference>
<comment type="catalytic activity">
    <reaction evidence="7">
        <text>a 3'-end 3'-phospho-ribonucleotide-RNA + a 5'-end dephospho-ribonucleoside-RNA + GTP = a ribonucleotidyl-ribonucleotide-RNA + GMP + diphosphate</text>
        <dbReference type="Rhea" id="RHEA:68076"/>
        <dbReference type="Rhea" id="RHEA-COMP:10463"/>
        <dbReference type="Rhea" id="RHEA-COMP:13936"/>
        <dbReference type="Rhea" id="RHEA-COMP:17355"/>
        <dbReference type="ChEBI" id="CHEBI:33019"/>
        <dbReference type="ChEBI" id="CHEBI:37565"/>
        <dbReference type="ChEBI" id="CHEBI:58115"/>
        <dbReference type="ChEBI" id="CHEBI:83062"/>
        <dbReference type="ChEBI" id="CHEBI:138284"/>
        <dbReference type="ChEBI" id="CHEBI:173118"/>
        <dbReference type="EC" id="6.5.1.8"/>
    </reaction>
</comment>
<evidence type="ECO:0000256" key="5">
    <source>
        <dbReference type="ARBA" id="ARBA00023134"/>
    </source>
</evidence>
<dbReference type="PANTHER" id="PTHR11118">
    <property type="entry name" value="RNA-SPLICING LIGASE RTCB HOMOLOG"/>
    <property type="match status" value="1"/>
</dbReference>
<keyword evidence="5 9" id="KW-0342">GTP-binding</keyword>
<dbReference type="GO" id="GO:0005525">
    <property type="term" value="F:GTP binding"/>
    <property type="evidence" value="ECO:0007669"/>
    <property type="project" value="UniProtKB-KW"/>
</dbReference>
<evidence type="ECO:0000256" key="1">
    <source>
        <dbReference type="ARBA" id="ARBA00012726"/>
    </source>
</evidence>
<feature type="binding site" evidence="10">
    <location>
        <position position="225"/>
    </location>
    <ligand>
        <name>Mn(2+)</name>
        <dbReference type="ChEBI" id="CHEBI:29035"/>
        <label>1</label>
    </ligand>
</feature>
<dbReference type="NCBIfam" id="TIGR03073">
    <property type="entry name" value="release_rtcB"/>
    <property type="match status" value="1"/>
</dbReference>
<feature type="binding site" evidence="9">
    <location>
        <begin position="403"/>
        <end position="406"/>
    </location>
    <ligand>
        <name>GMP</name>
        <dbReference type="ChEBI" id="CHEBI:58115"/>
    </ligand>
</feature>
<keyword evidence="2" id="KW-0436">Ligase</keyword>
<accession>A0AAD5XBB6</accession>
<dbReference type="Pfam" id="PF01139">
    <property type="entry name" value="RtcB"/>
    <property type="match status" value="2"/>
</dbReference>
<evidence type="ECO:0000256" key="9">
    <source>
        <dbReference type="PIRSR" id="PIRSR601233-2"/>
    </source>
</evidence>
<dbReference type="InterPro" id="IPR036025">
    <property type="entry name" value="RtcB-like_sf"/>
</dbReference>
<dbReference type="AlphaFoldDB" id="A0AAD5XBB6"/>
<dbReference type="EC" id="6.5.1.8" evidence="1"/>
<feature type="active site" description="GMP-histidine intermediate" evidence="8">
    <location>
        <position position="403"/>
    </location>
</feature>
<dbReference type="EMBL" id="JADGJH010001228">
    <property type="protein sequence ID" value="KAJ3116450.1"/>
    <property type="molecule type" value="Genomic_DNA"/>
</dbReference>
<dbReference type="GO" id="GO:0003972">
    <property type="term" value="F:RNA ligase (ATP) activity"/>
    <property type="evidence" value="ECO:0007669"/>
    <property type="project" value="TreeGrafter"/>
</dbReference>
<name>A0AAD5XBB6_9FUNG</name>
<keyword evidence="4 9" id="KW-0547">Nucleotide-binding</keyword>
<feature type="binding site" evidence="9">
    <location>
        <begin position="224"/>
        <end position="228"/>
    </location>
    <ligand>
        <name>GMP</name>
        <dbReference type="ChEBI" id="CHEBI:58115"/>
    </ligand>
</feature>
<dbReference type="Gene3D" id="3.90.1860.10">
    <property type="entry name" value="tRNA-splicing ligase RtcB"/>
    <property type="match status" value="1"/>
</dbReference>
<proteinExistence type="predicted"/>
<protein>
    <recommendedName>
        <fullName evidence="1">3'-phosphate/5'-hydroxy nucleic acid ligase</fullName>
        <ecNumber evidence="1">6.5.1.8</ecNumber>
    </recommendedName>
</protein>
<evidence type="ECO:0000256" key="4">
    <source>
        <dbReference type="ARBA" id="ARBA00022741"/>
    </source>
</evidence>
<feature type="binding site" evidence="10">
    <location>
        <position position="346"/>
    </location>
    <ligand>
        <name>Mn(2+)</name>
        <dbReference type="ChEBI" id="CHEBI:29035"/>
        <label>2</label>
    </ligand>
</feature>